<sequence>MLPDAPPCPPARAHESDQDQFQLKQAMQRALFRGCGFDEWQRPSNDLADAMARVNILSGPVAGLVRLPREKLLPDDPLMINVIFEEIIEKDRVPMGRYLSACPWGLVAITGAAGTGKTTALCVATMCLYTRARSCVFGTGPSNVAVTNFASRFDLLARNIAAKYNRRLAEMGDEAPAPLATLLVVRGYHLSQEYDGLMHLLGQPRKPQGRVRSRWNQHLSPSFWLLLALGSPLVRDSTPADSYILDKIRGKVLVGVPGHNFAKLVREEISWAEFEALGEDSIPDRKCFEGWCLDIIANAQALFTTPALVKVTTQANGGAKGDTPFAEWWLAHADVIAVDEAANMHLHDLFQTWGNRLLPCILAGDERQLLPTIMSAQDVHDDGTPINRFAKTAVSALAFVISHGHPIWRQRQQFRMDMGMFDLARELFYSDLPMTYGATCAIDNPARQLGVEFEQFVRRRYPGLKAPSAGTHWPFFLHADGARVHRDPLTGSRKSEDQNNVALRLLADFVRQYGGNKRDLVRKLAVLSPYKSNVDLLNEMRRRFEFEVLEEMRPCATIDGVQGQEADIVVIVFGTDTKSGGPGFTAQPNRLNVSITRQKSGLALVGDIFVCGHVAGEKRKVMENEDGTFTNVGHLRELHRRLQQMGRVATARVDGR</sequence>
<dbReference type="eggNOG" id="KOG1803">
    <property type="taxonomic scope" value="Eukaryota"/>
</dbReference>
<dbReference type="InterPro" id="IPR047187">
    <property type="entry name" value="SF1_C_Upf1"/>
</dbReference>
<evidence type="ECO:0000256" key="3">
    <source>
        <dbReference type="ARBA" id="ARBA00022806"/>
    </source>
</evidence>
<dbReference type="EMBL" id="ADBL01002057">
    <property type="status" value="NOT_ANNOTATED_CDS"/>
    <property type="molecule type" value="Genomic_DNA"/>
</dbReference>
<dbReference type="InterPro" id="IPR041679">
    <property type="entry name" value="DNA2/NAM7-like_C"/>
</dbReference>
<dbReference type="OMA" id="DITANEH"/>
<evidence type="ECO:0000256" key="1">
    <source>
        <dbReference type="ARBA" id="ARBA00022741"/>
    </source>
</evidence>
<dbReference type="CDD" id="cd18808">
    <property type="entry name" value="SF1_C_Upf1"/>
    <property type="match status" value="1"/>
</dbReference>
<keyword evidence="8" id="KW-1185">Reference proteome</keyword>
<protein>
    <recommendedName>
        <fullName evidence="5">DNA2/NAM7 helicase-like C-terminal domain-containing protein</fullName>
    </recommendedName>
</protein>
<name>A0A0C4E7I9_MAGP6</name>
<dbReference type="PANTHER" id="PTHR43788">
    <property type="entry name" value="DNA2/NAM7 HELICASE FAMILY MEMBER"/>
    <property type="match status" value="1"/>
</dbReference>
<organism evidence="7 8">
    <name type="scientific">Magnaporthiopsis poae (strain ATCC 64411 / 73-15)</name>
    <name type="common">Kentucky bluegrass fungus</name>
    <name type="synonym">Magnaporthe poae</name>
    <dbReference type="NCBI Taxonomy" id="644358"/>
    <lineage>
        <taxon>Eukaryota</taxon>
        <taxon>Fungi</taxon>
        <taxon>Dikarya</taxon>
        <taxon>Ascomycota</taxon>
        <taxon>Pezizomycotina</taxon>
        <taxon>Sordariomycetes</taxon>
        <taxon>Sordariomycetidae</taxon>
        <taxon>Magnaporthales</taxon>
        <taxon>Magnaporthaceae</taxon>
        <taxon>Magnaporthiopsis</taxon>
    </lineage>
</organism>
<keyword evidence="1" id="KW-0547">Nucleotide-binding</keyword>
<dbReference type="GO" id="GO:0005524">
    <property type="term" value="F:ATP binding"/>
    <property type="evidence" value="ECO:0007669"/>
    <property type="project" value="UniProtKB-KW"/>
</dbReference>
<evidence type="ECO:0000256" key="4">
    <source>
        <dbReference type="ARBA" id="ARBA00022840"/>
    </source>
</evidence>
<evidence type="ECO:0000256" key="2">
    <source>
        <dbReference type="ARBA" id="ARBA00022801"/>
    </source>
</evidence>
<evidence type="ECO:0000313" key="7">
    <source>
        <dbReference type="EnsemblFungi" id="MAPG_08502T0"/>
    </source>
</evidence>
<gene>
    <name evidence="6" type="ORF">MAPG_08502</name>
</gene>
<keyword evidence="4" id="KW-0067">ATP-binding</keyword>
<dbReference type="EnsemblFungi" id="MAPG_08502T0">
    <property type="protein sequence ID" value="MAPG_08502T0"/>
    <property type="gene ID" value="MAPG_08502"/>
</dbReference>
<dbReference type="GO" id="GO:0043139">
    <property type="term" value="F:5'-3' DNA helicase activity"/>
    <property type="evidence" value="ECO:0007669"/>
    <property type="project" value="TreeGrafter"/>
</dbReference>
<dbReference type="GO" id="GO:0016787">
    <property type="term" value="F:hydrolase activity"/>
    <property type="evidence" value="ECO:0007669"/>
    <property type="project" value="UniProtKB-KW"/>
</dbReference>
<reference evidence="7" key="4">
    <citation type="journal article" date="2015" name="G3 (Bethesda)">
        <title>Genome sequences of three phytopathogenic species of the Magnaporthaceae family of fungi.</title>
        <authorList>
            <person name="Okagaki L.H."/>
            <person name="Nunes C.C."/>
            <person name="Sailsbery J."/>
            <person name="Clay B."/>
            <person name="Brown D."/>
            <person name="John T."/>
            <person name="Oh Y."/>
            <person name="Young N."/>
            <person name="Fitzgerald M."/>
            <person name="Haas B.J."/>
            <person name="Zeng Q."/>
            <person name="Young S."/>
            <person name="Adiconis X."/>
            <person name="Fan L."/>
            <person name="Levin J.Z."/>
            <person name="Mitchell T.K."/>
            <person name="Okubara P.A."/>
            <person name="Farman M.L."/>
            <person name="Kohn L.M."/>
            <person name="Birren B."/>
            <person name="Ma L.-J."/>
            <person name="Dean R.A."/>
        </authorList>
    </citation>
    <scope>NUCLEOTIDE SEQUENCE</scope>
    <source>
        <strain evidence="7">ATCC 64411 / 73-15</strain>
    </source>
</reference>
<dbReference type="Pfam" id="PF13087">
    <property type="entry name" value="AAA_12"/>
    <property type="match status" value="1"/>
</dbReference>
<reference evidence="8" key="1">
    <citation type="submission" date="2010-05" db="EMBL/GenBank/DDBJ databases">
        <title>The genome sequence of Magnaporthe poae strain ATCC 64411.</title>
        <authorList>
            <person name="Ma L.-J."/>
            <person name="Dead R."/>
            <person name="Young S."/>
            <person name="Zeng Q."/>
            <person name="Koehrsen M."/>
            <person name="Alvarado L."/>
            <person name="Berlin A."/>
            <person name="Chapman S.B."/>
            <person name="Chen Z."/>
            <person name="Freedman E."/>
            <person name="Gellesch M."/>
            <person name="Goldberg J."/>
            <person name="Griggs A."/>
            <person name="Gujja S."/>
            <person name="Heilman E.R."/>
            <person name="Heiman D."/>
            <person name="Hepburn T."/>
            <person name="Howarth C."/>
            <person name="Jen D."/>
            <person name="Larson L."/>
            <person name="Mehta T."/>
            <person name="Neiman D."/>
            <person name="Pearson M."/>
            <person name="Roberts A."/>
            <person name="Saif S."/>
            <person name="Shea T."/>
            <person name="Shenoy N."/>
            <person name="Sisk P."/>
            <person name="Stolte C."/>
            <person name="Sykes S."/>
            <person name="Walk T."/>
            <person name="White J."/>
            <person name="Yandava C."/>
            <person name="Haas B."/>
            <person name="Nusbaum C."/>
            <person name="Birren B."/>
        </authorList>
    </citation>
    <scope>NUCLEOTIDE SEQUENCE [LARGE SCALE GENOMIC DNA]</scope>
    <source>
        <strain evidence="8">ATCC 64411 / 73-15</strain>
    </source>
</reference>
<dbReference type="OrthoDB" id="6513042at2759"/>
<dbReference type="SUPFAM" id="SSF52540">
    <property type="entry name" value="P-loop containing nucleoside triphosphate hydrolases"/>
    <property type="match status" value="1"/>
</dbReference>
<evidence type="ECO:0000259" key="5">
    <source>
        <dbReference type="Pfam" id="PF13087"/>
    </source>
</evidence>
<dbReference type="VEuPathDB" id="FungiDB:MAPG_08502"/>
<dbReference type="EMBL" id="GL876973">
    <property type="protein sequence ID" value="KLU89531.1"/>
    <property type="molecule type" value="Genomic_DNA"/>
</dbReference>
<reference evidence="6" key="3">
    <citation type="submission" date="2011-03" db="EMBL/GenBank/DDBJ databases">
        <title>Annotation of Magnaporthe poae ATCC 64411.</title>
        <authorList>
            <person name="Ma L.-J."/>
            <person name="Dead R."/>
            <person name="Young S.K."/>
            <person name="Zeng Q."/>
            <person name="Gargeya S."/>
            <person name="Fitzgerald M."/>
            <person name="Haas B."/>
            <person name="Abouelleil A."/>
            <person name="Alvarado L."/>
            <person name="Arachchi H.M."/>
            <person name="Berlin A."/>
            <person name="Brown A."/>
            <person name="Chapman S.B."/>
            <person name="Chen Z."/>
            <person name="Dunbar C."/>
            <person name="Freedman E."/>
            <person name="Gearin G."/>
            <person name="Gellesch M."/>
            <person name="Goldberg J."/>
            <person name="Griggs A."/>
            <person name="Gujja S."/>
            <person name="Heiman D."/>
            <person name="Howarth C."/>
            <person name="Larson L."/>
            <person name="Lui A."/>
            <person name="MacDonald P.J.P."/>
            <person name="Mehta T."/>
            <person name="Montmayeur A."/>
            <person name="Murphy C."/>
            <person name="Neiman D."/>
            <person name="Pearson M."/>
            <person name="Priest M."/>
            <person name="Roberts A."/>
            <person name="Saif S."/>
            <person name="Shea T."/>
            <person name="Shenoy N."/>
            <person name="Sisk P."/>
            <person name="Stolte C."/>
            <person name="Sykes S."/>
            <person name="Yandava C."/>
            <person name="Wortman J."/>
            <person name="Nusbaum C."/>
            <person name="Birren B."/>
        </authorList>
    </citation>
    <scope>NUCLEOTIDE SEQUENCE</scope>
    <source>
        <strain evidence="6">ATCC 64411</strain>
    </source>
</reference>
<dbReference type="AlphaFoldDB" id="A0A0C4E7I9"/>
<proteinExistence type="predicted"/>
<evidence type="ECO:0000313" key="6">
    <source>
        <dbReference type="EMBL" id="KLU89531.1"/>
    </source>
</evidence>
<dbReference type="Proteomes" id="UP000011715">
    <property type="component" value="Unassembled WGS sequence"/>
</dbReference>
<keyword evidence="2" id="KW-0378">Hydrolase</keyword>
<reference evidence="7" key="5">
    <citation type="submission" date="2015-06" db="UniProtKB">
        <authorList>
            <consortium name="EnsemblFungi"/>
        </authorList>
    </citation>
    <scope>IDENTIFICATION</scope>
    <source>
        <strain evidence="7">ATCC 64411</strain>
    </source>
</reference>
<dbReference type="PANTHER" id="PTHR43788:SF8">
    <property type="entry name" value="DNA-BINDING PROTEIN SMUBP-2"/>
    <property type="match status" value="1"/>
</dbReference>
<feature type="domain" description="DNA2/NAM7 helicase-like C-terminal" evidence="5">
    <location>
        <begin position="411"/>
        <end position="607"/>
    </location>
</feature>
<dbReference type="InterPro" id="IPR027417">
    <property type="entry name" value="P-loop_NTPase"/>
</dbReference>
<evidence type="ECO:0000313" key="8">
    <source>
        <dbReference type="Proteomes" id="UP000011715"/>
    </source>
</evidence>
<keyword evidence="3" id="KW-0347">Helicase</keyword>
<dbReference type="InterPro" id="IPR050534">
    <property type="entry name" value="Coronavir_polyprotein_1ab"/>
</dbReference>
<dbReference type="Gene3D" id="3.40.50.300">
    <property type="entry name" value="P-loop containing nucleotide triphosphate hydrolases"/>
    <property type="match status" value="2"/>
</dbReference>
<accession>A0A0C4E7I9</accession>
<reference evidence="6" key="2">
    <citation type="submission" date="2010-05" db="EMBL/GenBank/DDBJ databases">
        <title>The Genome Sequence of Magnaporthe poae strain ATCC 64411.</title>
        <authorList>
            <consortium name="The Broad Institute Genome Sequencing Platform"/>
            <consortium name="Broad Institute Genome Sequencing Center for Infectious Disease"/>
            <person name="Ma L.-J."/>
            <person name="Dead R."/>
            <person name="Young S."/>
            <person name="Zeng Q."/>
            <person name="Koehrsen M."/>
            <person name="Alvarado L."/>
            <person name="Berlin A."/>
            <person name="Chapman S.B."/>
            <person name="Chen Z."/>
            <person name="Freedman E."/>
            <person name="Gellesch M."/>
            <person name="Goldberg J."/>
            <person name="Griggs A."/>
            <person name="Gujja S."/>
            <person name="Heilman E.R."/>
            <person name="Heiman D."/>
            <person name="Hepburn T."/>
            <person name="Howarth C."/>
            <person name="Jen D."/>
            <person name="Larson L."/>
            <person name="Mehta T."/>
            <person name="Neiman D."/>
            <person name="Pearson M."/>
            <person name="Roberts A."/>
            <person name="Saif S."/>
            <person name="Shea T."/>
            <person name="Shenoy N."/>
            <person name="Sisk P."/>
            <person name="Stolte C."/>
            <person name="Sykes S."/>
            <person name="Walk T."/>
            <person name="White J."/>
            <person name="Yandava C."/>
            <person name="Haas B."/>
            <person name="Nusbaum C."/>
            <person name="Birren B."/>
        </authorList>
    </citation>
    <scope>NUCLEOTIDE SEQUENCE</scope>
    <source>
        <strain evidence="6">ATCC 64411</strain>
    </source>
</reference>